<organism evidence="1">
    <name type="scientific">marine sediment metagenome</name>
    <dbReference type="NCBI Taxonomy" id="412755"/>
    <lineage>
        <taxon>unclassified sequences</taxon>
        <taxon>metagenomes</taxon>
        <taxon>ecological metagenomes</taxon>
    </lineage>
</organism>
<accession>X1VU92</accession>
<dbReference type="EMBL" id="BARW01036868">
    <property type="protein sequence ID" value="GAJ21146.1"/>
    <property type="molecule type" value="Genomic_DNA"/>
</dbReference>
<name>X1VU92_9ZZZZ</name>
<reference evidence="1" key="1">
    <citation type="journal article" date="2014" name="Front. Microbiol.">
        <title>High frequency of phylogenetically diverse reductive dehalogenase-homologous genes in deep subseafloor sedimentary metagenomes.</title>
        <authorList>
            <person name="Kawai M."/>
            <person name="Futagami T."/>
            <person name="Toyoda A."/>
            <person name="Takaki Y."/>
            <person name="Nishi S."/>
            <person name="Hori S."/>
            <person name="Arai W."/>
            <person name="Tsubouchi T."/>
            <person name="Morono Y."/>
            <person name="Uchiyama I."/>
            <person name="Ito T."/>
            <person name="Fujiyama A."/>
            <person name="Inagaki F."/>
            <person name="Takami H."/>
        </authorList>
    </citation>
    <scope>NUCLEOTIDE SEQUENCE</scope>
    <source>
        <strain evidence="1">Expedition CK06-06</strain>
    </source>
</reference>
<feature type="non-terminal residue" evidence="1">
    <location>
        <position position="144"/>
    </location>
</feature>
<comment type="caution">
    <text evidence="1">The sequence shown here is derived from an EMBL/GenBank/DDBJ whole genome shotgun (WGS) entry which is preliminary data.</text>
</comment>
<protein>
    <submittedName>
        <fullName evidence="1">Uncharacterized protein</fullName>
    </submittedName>
</protein>
<sequence>MIKTLEVALGLIAPSQTNPAGVLVPTIEPGQVIATGYYTDPNTGQLYYYDAPLEQWYYYAAGYIYPLGISWKPSPSPIIDVVGGVDTIRFLLGFKYIGPAVTQKFYAVVGDNDKSGAFGEWSYMRLKDIYEVPTPEETVGSLEV</sequence>
<gene>
    <name evidence="1" type="ORF">S12H4_57101</name>
</gene>
<evidence type="ECO:0000313" key="1">
    <source>
        <dbReference type="EMBL" id="GAJ21146.1"/>
    </source>
</evidence>
<dbReference type="AlphaFoldDB" id="X1VU92"/>
<proteinExistence type="predicted"/>